<comment type="function">
    <text evidence="1">Involved in rRNA-processing at A0, A1 and A2 sites and negatively regulates telomerase.</text>
</comment>
<feature type="region of interest" description="Disordered" evidence="2">
    <location>
        <begin position="1"/>
        <end position="22"/>
    </location>
</feature>
<dbReference type="AlphaFoldDB" id="A0A8H3G728"/>
<dbReference type="OrthoDB" id="29523at2759"/>
<evidence type="ECO:0000256" key="2">
    <source>
        <dbReference type="SAM" id="MobiDB-lite"/>
    </source>
</evidence>
<evidence type="ECO:0000313" key="4">
    <source>
        <dbReference type="EMBL" id="CAF9938037.1"/>
    </source>
</evidence>
<feature type="domain" description="G-patch" evidence="3">
    <location>
        <begin position="25"/>
        <end position="79"/>
    </location>
</feature>
<dbReference type="PANTHER" id="PTHR23149">
    <property type="entry name" value="G PATCH DOMAIN CONTAINING PROTEIN"/>
    <property type="match status" value="1"/>
</dbReference>
<evidence type="ECO:0000256" key="1">
    <source>
        <dbReference type="ARBA" id="ARBA00043878"/>
    </source>
</evidence>
<dbReference type="InterPro" id="IPR050656">
    <property type="entry name" value="PINX1"/>
</dbReference>
<keyword evidence="5" id="KW-1185">Reference proteome</keyword>
<feature type="compositionally biased region" description="Basic residues" evidence="2">
    <location>
        <begin position="258"/>
        <end position="268"/>
    </location>
</feature>
<dbReference type="PROSITE" id="PS50174">
    <property type="entry name" value="G_PATCH"/>
    <property type="match status" value="1"/>
</dbReference>
<protein>
    <submittedName>
        <fullName evidence="4">Telomerase inhibitor</fullName>
    </submittedName>
</protein>
<feature type="compositionally biased region" description="Basic and acidic residues" evidence="2">
    <location>
        <begin position="222"/>
        <end position="257"/>
    </location>
</feature>
<feature type="compositionally biased region" description="Basic residues" evidence="2">
    <location>
        <begin position="1"/>
        <end position="11"/>
    </location>
</feature>
<comment type="caution">
    <text evidence="4">The sequence shown here is derived from an EMBL/GenBank/DDBJ whole genome shotgun (WGS) entry which is preliminary data.</text>
</comment>
<reference evidence="4" key="1">
    <citation type="submission" date="2021-03" db="EMBL/GenBank/DDBJ databases">
        <authorList>
            <person name="Tagirdzhanova G."/>
        </authorList>
    </citation>
    <scope>NUCLEOTIDE SEQUENCE</scope>
</reference>
<proteinExistence type="predicted"/>
<organism evidence="4 5">
    <name type="scientific">Imshaugia aleurites</name>
    <dbReference type="NCBI Taxonomy" id="172621"/>
    <lineage>
        <taxon>Eukaryota</taxon>
        <taxon>Fungi</taxon>
        <taxon>Dikarya</taxon>
        <taxon>Ascomycota</taxon>
        <taxon>Pezizomycotina</taxon>
        <taxon>Lecanoromycetes</taxon>
        <taxon>OSLEUM clade</taxon>
        <taxon>Lecanoromycetidae</taxon>
        <taxon>Lecanorales</taxon>
        <taxon>Lecanorineae</taxon>
        <taxon>Parmeliaceae</taxon>
        <taxon>Imshaugia</taxon>
    </lineage>
</organism>
<feature type="compositionally biased region" description="Basic and acidic residues" evidence="2">
    <location>
        <begin position="194"/>
        <end position="213"/>
    </location>
</feature>
<gene>
    <name evidence="4" type="primary">PXR1</name>
    <name evidence="4" type="ORF">IMSHALPRED_000639</name>
</gene>
<feature type="region of interest" description="Disordered" evidence="2">
    <location>
        <begin position="151"/>
        <end position="268"/>
    </location>
</feature>
<evidence type="ECO:0000259" key="3">
    <source>
        <dbReference type="PROSITE" id="PS50174"/>
    </source>
</evidence>
<dbReference type="InterPro" id="IPR000467">
    <property type="entry name" value="G_patch_dom"/>
</dbReference>
<name>A0A8H3G728_9LECA</name>
<evidence type="ECO:0000313" key="5">
    <source>
        <dbReference type="Proteomes" id="UP000664534"/>
    </source>
</evidence>
<sequence>MGLGAPRKRLKLSRDPNNTAWSRSATRYGQKVLQSHGWMPGKMLGVNGAPYSDLRSAASASHVRITLKDDKMGLGAKHEAARDSNETTGLDVFQDLLGRLNGRSTKDLKQDRIQRSTFRSSTYIDQRWGYLQFVSGGLLVGADLGDLAKVEQDASSKSQPTPSHYVENGTLPDVNSAQEVRPETPKRKKKEKRKTSGNDHGLKETSKRVDWSIKRAQPPRKSSAEPEQESHTSPKELFDQAQMDKVRRHAEKAERKLERRAKKRNGVS</sequence>
<dbReference type="Proteomes" id="UP000664534">
    <property type="component" value="Unassembled WGS sequence"/>
</dbReference>
<dbReference type="EMBL" id="CAJPDT010000104">
    <property type="protein sequence ID" value="CAF9938037.1"/>
    <property type="molecule type" value="Genomic_DNA"/>
</dbReference>
<dbReference type="GO" id="GO:0003676">
    <property type="term" value="F:nucleic acid binding"/>
    <property type="evidence" value="ECO:0007669"/>
    <property type="project" value="InterPro"/>
</dbReference>
<accession>A0A8H3G728</accession>